<proteinExistence type="predicted"/>
<dbReference type="Proteomes" id="UP001178507">
    <property type="component" value="Unassembled WGS sequence"/>
</dbReference>
<dbReference type="AlphaFoldDB" id="A0AA36N6M7"/>
<keyword evidence="2" id="KW-1185">Reference proteome</keyword>
<evidence type="ECO:0000313" key="1">
    <source>
        <dbReference type="EMBL" id="CAJ1394459.1"/>
    </source>
</evidence>
<gene>
    <name evidence="1" type="ORF">EVOR1521_LOCUS19110</name>
</gene>
<dbReference type="EMBL" id="CAUJNA010002857">
    <property type="protein sequence ID" value="CAJ1394459.1"/>
    <property type="molecule type" value="Genomic_DNA"/>
</dbReference>
<dbReference type="InterPro" id="IPR001611">
    <property type="entry name" value="Leu-rich_rpt"/>
</dbReference>
<dbReference type="Gene3D" id="3.80.10.10">
    <property type="entry name" value="Ribonuclease Inhibitor"/>
    <property type="match status" value="1"/>
</dbReference>
<organism evidence="1 2">
    <name type="scientific">Effrenium voratum</name>
    <dbReference type="NCBI Taxonomy" id="2562239"/>
    <lineage>
        <taxon>Eukaryota</taxon>
        <taxon>Sar</taxon>
        <taxon>Alveolata</taxon>
        <taxon>Dinophyceae</taxon>
        <taxon>Suessiales</taxon>
        <taxon>Symbiodiniaceae</taxon>
        <taxon>Effrenium</taxon>
    </lineage>
</organism>
<comment type="caution">
    <text evidence="1">The sequence shown here is derived from an EMBL/GenBank/DDBJ whole genome shotgun (WGS) entry which is preliminary data.</text>
</comment>
<dbReference type="Pfam" id="PF13516">
    <property type="entry name" value="LRR_6"/>
    <property type="match status" value="2"/>
</dbReference>
<name>A0AA36N6M7_9DINO</name>
<evidence type="ECO:0000313" key="2">
    <source>
        <dbReference type="Proteomes" id="UP001178507"/>
    </source>
</evidence>
<accession>A0AA36N6M7</accession>
<reference evidence="1" key="1">
    <citation type="submission" date="2023-08" db="EMBL/GenBank/DDBJ databases">
        <authorList>
            <person name="Chen Y."/>
            <person name="Shah S."/>
            <person name="Dougan E. K."/>
            <person name="Thang M."/>
            <person name="Chan C."/>
        </authorList>
    </citation>
    <scope>NUCLEOTIDE SEQUENCE</scope>
</reference>
<dbReference type="InterPro" id="IPR032675">
    <property type="entry name" value="LRR_dom_sf"/>
</dbReference>
<protein>
    <submittedName>
        <fullName evidence="1">Uncharacterized protein</fullName>
    </submittedName>
</protein>
<sequence>MLKMAGTPFSLDGSFFPALAAAIEQLPLHTLHLEKNSIGESGAHALVKGLQHKSLESVHIQDNCIDGPGCEALQQLRIKDLRCEDQQDRSLTR</sequence>
<dbReference type="SUPFAM" id="SSF52047">
    <property type="entry name" value="RNI-like"/>
    <property type="match status" value="1"/>
</dbReference>